<proteinExistence type="predicted"/>
<dbReference type="AlphaFoldDB" id="A0A1H8GJF5"/>
<accession>A0A1H8GJF5</accession>
<reference evidence="2 3" key="1">
    <citation type="submission" date="2016-10" db="EMBL/GenBank/DDBJ databases">
        <authorList>
            <person name="de Groot N.N."/>
        </authorList>
    </citation>
    <scope>NUCLEOTIDE SEQUENCE [LARGE SCALE GENOMIC DNA]</scope>
    <source>
        <strain evidence="2 3">CGMCC 4.2026</strain>
    </source>
</reference>
<dbReference type="EMBL" id="FODD01000005">
    <property type="protein sequence ID" value="SEN43874.1"/>
    <property type="molecule type" value="Genomic_DNA"/>
</dbReference>
<organism evidence="2 3">
    <name type="scientific">Actinacidiphila rubida</name>
    <dbReference type="NCBI Taxonomy" id="310780"/>
    <lineage>
        <taxon>Bacteria</taxon>
        <taxon>Bacillati</taxon>
        <taxon>Actinomycetota</taxon>
        <taxon>Actinomycetes</taxon>
        <taxon>Kitasatosporales</taxon>
        <taxon>Streptomycetaceae</taxon>
        <taxon>Actinacidiphila</taxon>
    </lineage>
</organism>
<feature type="region of interest" description="Disordered" evidence="1">
    <location>
        <begin position="299"/>
        <end position="326"/>
    </location>
</feature>
<dbReference type="InterPro" id="IPR036465">
    <property type="entry name" value="vWFA_dom_sf"/>
</dbReference>
<evidence type="ECO:0000256" key="1">
    <source>
        <dbReference type="SAM" id="MobiDB-lite"/>
    </source>
</evidence>
<evidence type="ECO:0000313" key="3">
    <source>
        <dbReference type="Proteomes" id="UP000181951"/>
    </source>
</evidence>
<dbReference type="SUPFAM" id="SSF53300">
    <property type="entry name" value="vWA-like"/>
    <property type="match status" value="1"/>
</dbReference>
<dbReference type="Proteomes" id="UP000181951">
    <property type="component" value="Unassembled WGS sequence"/>
</dbReference>
<keyword evidence="3" id="KW-1185">Reference proteome</keyword>
<dbReference type="OrthoDB" id="4115890at2"/>
<dbReference type="STRING" id="310780.SAMN05216267_1005119"/>
<sequence length="563" mass="59873">MTAPLPLISSVDLVPRDRYREWWDEHRNVAIVHRAVDGTLTVGTSTTPSFWDKVFGRAGTRLAVDVSDHRRQAAVTRTPLPCSDQAHRFAARFDVGFRVHDPAKVVSRNIPDALPVVYGHVVHQIRTIARAFPIDEAGRAEDAVNRAFQHGVELPEGITIYLCQVHIEPDQAATEYVRALRTAQRDRTLGQHRHDSLVAAANSEQALEDIKLDGEMARDHRRGAALAGMSWDIEGLIRQHLIKHPQDTDRAMQLRIEWESGQAARWELGAERNEQMFRFLVEKDFFRPADVAALYSGGSGGGSPWTPPAGIAPAPDGPRPAPTAPVLWGSAAPAGAAPAGGGPAKPALVVPVYVLVDVSQSAAPFTAGFNDALRSLHTALAQSPDVAAGIRLSVVGIAERPDMRLPLTQIGWGTDVPHLSAGGGLNLGAAFDALLDLLPGDVDALKHGGGRAHRPVVFLVTAAPPQDGAAWPQAQQRLGGHPYAPRIVACGLGESDARAVLRCASSPELACVAVPGADVADQAAAFSALLQNTVLRLGRGVLAGHPDLVAECPQGLRPAASAT</sequence>
<protein>
    <submittedName>
        <fullName evidence="2">Uncharacterized conserved protein YegL, contains vWA domain of TerY type</fullName>
    </submittedName>
</protein>
<evidence type="ECO:0000313" key="2">
    <source>
        <dbReference type="EMBL" id="SEN43874.1"/>
    </source>
</evidence>
<dbReference type="RefSeq" id="WP_079175959.1">
    <property type="nucleotide sequence ID" value="NZ_FODD01000005.1"/>
</dbReference>
<name>A0A1H8GJF5_9ACTN</name>
<gene>
    <name evidence="2" type="ORF">SAMN05216267_1005119</name>
</gene>
<dbReference type="Gene3D" id="3.40.50.410">
    <property type="entry name" value="von Willebrand factor, type A domain"/>
    <property type="match status" value="1"/>
</dbReference>